<sequence>MDPAKLKHIILNARHPYVVRNADPDWACFRQSFAEWCEAFDLAQPDCVPFEGCPVKGGNHPQWEWERTKVKMKMRDICTPTDTRWNSFSYRNIALLPEPCRRGINFACFGFPEVEQDVTFWIGSAQAHTPCHYDTYGCNVVVQVFGRKSWILLPPDAKLTPVRVPFEESSVYCEENFYSPASYGPFTAVEDKVYHVVLEPGMALIVPPKWWHYVETLEPALNFNTWLGLETDVDSLISECITKLLLQDLCSEVPEKVTSRLINPNEDLPTTEESVSESYQILNYLLNQRRNNKRQSSNLRRYPCEYLPVEAFGQLVDECKPFIKPVELLDRCDFNNLINRNRARNDPSYKDKISDELTVDELERIARLRKMVNVCCKPDVVKLIERVLLDETS</sequence>
<keyword evidence="5" id="KW-1185">Reference proteome</keyword>
<evidence type="ECO:0000256" key="3">
    <source>
        <dbReference type="ARBA" id="ARBA00037342"/>
    </source>
</evidence>
<dbReference type="PANTHER" id="PTHR12461:SF43">
    <property type="entry name" value="HSPB1-ASSOCIATED PROTEIN 1"/>
    <property type="match status" value="1"/>
</dbReference>
<dbReference type="VEuPathDB" id="VectorBase:AARA21_006071"/>
<dbReference type="PROSITE" id="PS51184">
    <property type="entry name" value="JMJC"/>
    <property type="match status" value="1"/>
</dbReference>
<dbReference type="InterPro" id="IPR041667">
    <property type="entry name" value="Cupin_8"/>
</dbReference>
<evidence type="ECO:0000256" key="1">
    <source>
        <dbReference type="ARBA" id="ARBA00004496"/>
    </source>
</evidence>
<organism evidence="4 5">
    <name type="scientific">Anopheles arabiensis</name>
    <name type="common">Mosquito</name>
    <dbReference type="NCBI Taxonomy" id="7173"/>
    <lineage>
        <taxon>Eukaryota</taxon>
        <taxon>Metazoa</taxon>
        <taxon>Ecdysozoa</taxon>
        <taxon>Arthropoda</taxon>
        <taxon>Hexapoda</taxon>
        <taxon>Insecta</taxon>
        <taxon>Pterygota</taxon>
        <taxon>Neoptera</taxon>
        <taxon>Endopterygota</taxon>
        <taxon>Diptera</taxon>
        <taxon>Nematocera</taxon>
        <taxon>Culicoidea</taxon>
        <taxon>Culicidae</taxon>
        <taxon>Anophelinae</taxon>
        <taxon>Anopheles</taxon>
    </lineage>
</organism>
<evidence type="ECO:0000256" key="2">
    <source>
        <dbReference type="ARBA" id="ARBA00022490"/>
    </source>
</evidence>
<dbReference type="Gene3D" id="2.60.120.650">
    <property type="entry name" value="Cupin"/>
    <property type="match status" value="1"/>
</dbReference>
<proteinExistence type="predicted"/>
<dbReference type="GO" id="GO:0005737">
    <property type="term" value="C:cytoplasm"/>
    <property type="evidence" value="ECO:0007669"/>
    <property type="project" value="UniProtKB-SubCell"/>
</dbReference>
<comment type="subcellular location">
    <subcellularLocation>
        <location evidence="1">Cytoplasm</location>
    </subcellularLocation>
</comment>
<reference evidence="4" key="1">
    <citation type="submission" date="2022-08" db="UniProtKB">
        <authorList>
            <consortium name="EnsemblMetazoa"/>
        </authorList>
    </citation>
    <scope>IDENTIFICATION</scope>
    <source>
        <strain evidence="4">Dongola</strain>
    </source>
</reference>
<keyword evidence="2" id="KW-0963">Cytoplasm</keyword>
<dbReference type="EMBL" id="APCN01002661">
    <property type="status" value="NOT_ANNOTATED_CDS"/>
    <property type="molecule type" value="Genomic_DNA"/>
</dbReference>
<dbReference type="InterPro" id="IPR003347">
    <property type="entry name" value="JmjC_dom"/>
</dbReference>
<dbReference type="Proteomes" id="UP000075840">
    <property type="component" value="Unassembled WGS sequence"/>
</dbReference>
<dbReference type="EnsemblMetazoa" id="AARA018431-RA">
    <property type="protein sequence ID" value="AARA018431-PA"/>
    <property type="gene ID" value="AARA018431"/>
</dbReference>
<dbReference type="Pfam" id="PF13621">
    <property type="entry name" value="Cupin_8"/>
    <property type="match status" value="1"/>
</dbReference>
<dbReference type="PANTHER" id="PTHR12461">
    <property type="entry name" value="HYPOXIA-INDUCIBLE FACTOR 1 ALPHA INHIBITOR-RELATED"/>
    <property type="match status" value="1"/>
</dbReference>
<dbReference type="FunFam" id="2.60.120.650:FF:000125">
    <property type="entry name" value="AGAP004022-PA"/>
    <property type="match status" value="1"/>
</dbReference>
<protein>
    <submittedName>
        <fullName evidence="4">JmjC domain-containing protein</fullName>
    </submittedName>
</protein>
<name>A0A499FU03_ANOAR</name>
<evidence type="ECO:0000313" key="5">
    <source>
        <dbReference type="Proteomes" id="UP000075840"/>
    </source>
</evidence>
<evidence type="ECO:0000313" key="4">
    <source>
        <dbReference type="EnsemblMetazoa" id="AARA018431-PA"/>
    </source>
</evidence>
<dbReference type="SMART" id="SM00558">
    <property type="entry name" value="JmjC"/>
    <property type="match status" value="1"/>
</dbReference>
<dbReference type="AlphaFoldDB" id="A0A499FU03"/>
<dbReference type="VEuPathDB" id="VectorBase:AARA018431"/>
<accession>A0A499FU03</accession>
<dbReference type="SUPFAM" id="SSF51197">
    <property type="entry name" value="Clavaminate synthase-like"/>
    <property type="match status" value="1"/>
</dbReference>
<comment type="function">
    <text evidence="3">May play a role in cellular stress response.</text>
</comment>